<dbReference type="Proteomes" id="UP000886595">
    <property type="component" value="Unassembled WGS sequence"/>
</dbReference>
<sequence length="157" mass="18134">MAVMISTNCFVNASSFFDESRNFRWNSLRRPVFPQAWFNGRRFVRLKSNKNVIFCLNSNTKEMGLQSSGEGGIEFKPSFGQYLQIMESVKTARKKKKVDGLVIDKGEDDGGGGDRRLVVLGRDVEDVKTKDEGFRRRYSRQEMVSGEKRDDERFQEE</sequence>
<evidence type="ECO:0000313" key="2">
    <source>
        <dbReference type="EMBL" id="KAG2304046.1"/>
    </source>
</evidence>
<reference evidence="2 3" key="1">
    <citation type="submission" date="2020-02" db="EMBL/GenBank/DDBJ databases">
        <authorList>
            <person name="Ma Q."/>
            <person name="Huang Y."/>
            <person name="Song X."/>
            <person name="Pei D."/>
        </authorList>
    </citation>
    <scope>NUCLEOTIDE SEQUENCE [LARGE SCALE GENOMIC DNA]</scope>
    <source>
        <strain evidence="2">Sxm20200214</strain>
        <tissue evidence="2">Leaf</tissue>
    </source>
</reference>
<dbReference type="OrthoDB" id="1909155at2759"/>
<feature type="compositionally biased region" description="Basic and acidic residues" evidence="1">
    <location>
        <begin position="145"/>
        <end position="157"/>
    </location>
</feature>
<comment type="caution">
    <text evidence="2">The sequence shown here is derived from an EMBL/GenBank/DDBJ whole genome shotgun (WGS) entry which is preliminary data.</text>
</comment>
<dbReference type="AlphaFoldDB" id="A0A8X7SCW6"/>
<name>A0A8X7SCW6_BRACI</name>
<gene>
    <name evidence="2" type="ORF">Bca52824_032697</name>
</gene>
<accession>A0A8X7SCW6</accession>
<keyword evidence="3" id="KW-1185">Reference proteome</keyword>
<proteinExistence type="predicted"/>
<feature type="region of interest" description="Disordered" evidence="1">
    <location>
        <begin position="131"/>
        <end position="157"/>
    </location>
</feature>
<dbReference type="EMBL" id="JAAMPC010000007">
    <property type="protein sequence ID" value="KAG2304046.1"/>
    <property type="molecule type" value="Genomic_DNA"/>
</dbReference>
<protein>
    <submittedName>
        <fullName evidence="2">Uncharacterized protein</fullName>
    </submittedName>
</protein>
<organism evidence="2 3">
    <name type="scientific">Brassica carinata</name>
    <name type="common">Ethiopian mustard</name>
    <name type="synonym">Abyssinian cabbage</name>
    <dbReference type="NCBI Taxonomy" id="52824"/>
    <lineage>
        <taxon>Eukaryota</taxon>
        <taxon>Viridiplantae</taxon>
        <taxon>Streptophyta</taxon>
        <taxon>Embryophyta</taxon>
        <taxon>Tracheophyta</taxon>
        <taxon>Spermatophyta</taxon>
        <taxon>Magnoliopsida</taxon>
        <taxon>eudicotyledons</taxon>
        <taxon>Gunneridae</taxon>
        <taxon>Pentapetalae</taxon>
        <taxon>rosids</taxon>
        <taxon>malvids</taxon>
        <taxon>Brassicales</taxon>
        <taxon>Brassicaceae</taxon>
        <taxon>Brassiceae</taxon>
        <taxon>Brassica</taxon>
    </lineage>
</organism>
<evidence type="ECO:0000256" key="1">
    <source>
        <dbReference type="SAM" id="MobiDB-lite"/>
    </source>
</evidence>
<evidence type="ECO:0000313" key="3">
    <source>
        <dbReference type="Proteomes" id="UP000886595"/>
    </source>
</evidence>